<protein>
    <submittedName>
        <fullName evidence="2">Uncharacterized protein</fullName>
    </submittedName>
</protein>
<feature type="chain" id="PRO_5045278643" evidence="1">
    <location>
        <begin position="22"/>
        <end position="71"/>
    </location>
</feature>
<organism evidence="2 3">
    <name type="scientific">Linnemannia gamsii</name>
    <dbReference type="NCBI Taxonomy" id="64522"/>
    <lineage>
        <taxon>Eukaryota</taxon>
        <taxon>Fungi</taxon>
        <taxon>Fungi incertae sedis</taxon>
        <taxon>Mucoromycota</taxon>
        <taxon>Mortierellomycotina</taxon>
        <taxon>Mortierellomycetes</taxon>
        <taxon>Mortierellales</taxon>
        <taxon>Mortierellaceae</taxon>
        <taxon>Linnemannia</taxon>
    </lineage>
</organism>
<sequence length="71" mass="7896">MKLSLTTAVIALFAITSTTTASVCTTALTRDRLVIKTLAPTQNFKDVPVHRVHHQRLDKKIKLERPTLSVV</sequence>
<dbReference type="Proteomes" id="UP001194696">
    <property type="component" value="Unassembled WGS sequence"/>
</dbReference>
<evidence type="ECO:0000313" key="3">
    <source>
        <dbReference type="Proteomes" id="UP001194696"/>
    </source>
</evidence>
<proteinExistence type="predicted"/>
<name>A0ABQ7KF97_9FUNG</name>
<evidence type="ECO:0000256" key="1">
    <source>
        <dbReference type="SAM" id="SignalP"/>
    </source>
</evidence>
<accession>A0ABQ7KF97</accession>
<reference evidence="2 3" key="1">
    <citation type="journal article" date="2020" name="Fungal Divers.">
        <title>Resolving the Mortierellaceae phylogeny through synthesis of multi-gene phylogenetics and phylogenomics.</title>
        <authorList>
            <person name="Vandepol N."/>
            <person name="Liber J."/>
            <person name="Desiro A."/>
            <person name="Na H."/>
            <person name="Kennedy M."/>
            <person name="Barry K."/>
            <person name="Grigoriev I.V."/>
            <person name="Miller A.N."/>
            <person name="O'Donnell K."/>
            <person name="Stajich J.E."/>
            <person name="Bonito G."/>
        </authorList>
    </citation>
    <scope>NUCLEOTIDE SEQUENCE [LARGE SCALE GENOMIC DNA]</scope>
    <source>
        <strain evidence="2 3">AD045</strain>
    </source>
</reference>
<keyword evidence="1" id="KW-0732">Signal</keyword>
<comment type="caution">
    <text evidence="2">The sequence shown here is derived from an EMBL/GenBank/DDBJ whole genome shotgun (WGS) entry which is preliminary data.</text>
</comment>
<evidence type="ECO:0000313" key="2">
    <source>
        <dbReference type="EMBL" id="KAG0297019.1"/>
    </source>
</evidence>
<feature type="signal peptide" evidence="1">
    <location>
        <begin position="1"/>
        <end position="21"/>
    </location>
</feature>
<gene>
    <name evidence="2" type="ORF">BGZ96_007903</name>
</gene>
<dbReference type="EMBL" id="JAAAIM010000042">
    <property type="protein sequence ID" value="KAG0297019.1"/>
    <property type="molecule type" value="Genomic_DNA"/>
</dbReference>
<keyword evidence="3" id="KW-1185">Reference proteome</keyword>